<keyword evidence="2" id="KW-1185">Reference proteome</keyword>
<dbReference type="OrthoDB" id="3253832at2759"/>
<dbReference type="AlphaFoldDB" id="A0A0C3RWW3"/>
<dbReference type="STRING" id="745531.A0A0C3RWW3"/>
<evidence type="ECO:0000313" key="2">
    <source>
        <dbReference type="Proteomes" id="UP000053257"/>
    </source>
</evidence>
<protein>
    <submittedName>
        <fullName evidence="1">Uncharacterized protein</fullName>
    </submittedName>
</protein>
<dbReference type="EMBL" id="KN840523">
    <property type="protein sequence ID" value="KIP06196.1"/>
    <property type="molecule type" value="Genomic_DNA"/>
</dbReference>
<dbReference type="PANTHER" id="PTHR35408:SF2">
    <property type="entry name" value="GLYCOSYLTRANSFERASE 2-LIKE DOMAIN-CONTAINING PROTEIN"/>
    <property type="match status" value="1"/>
</dbReference>
<dbReference type="PANTHER" id="PTHR35408">
    <property type="entry name" value="CHROMOSOME 15, WHOLE GENOME SHOTGUN SEQUENCE"/>
    <property type="match status" value="1"/>
</dbReference>
<sequence>MIEMPVYKESQKETITPSVYSRKKAMQTYLRQGGTATILIHDDGMQLTSDEDLAECIAFYADKLGLGRAPAPQRRGRWLQVCGMV</sequence>
<reference evidence="1 2" key="1">
    <citation type="journal article" date="2014" name="PLoS Genet.">
        <title>Analysis of the Phlebiopsis gigantea genome, transcriptome and secretome provides insight into its pioneer colonization strategies of wood.</title>
        <authorList>
            <person name="Hori C."/>
            <person name="Ishida T."/>
            <person name="Igarashi K."/>
            <person name="Samejima M."/>
            <person name="Suzuki H."/>
            <person name="Master E."/>
            <person name="Ferreira P."/>
            <person name="Ruiz-Duenas F.J."/>
            <person name="Held B."/>
            <person name="Canessa P."/>
            <person name="Larrondo L.F."/>
            <person name="Schmoll M."/>
            <person name="Druzhinina I.S."/>
            <person name="Kubicek C.P."/>
            <person name="Gaskell J.A."/>
            <person name="Kersten P."/>
            <person name="St John F."/>
            <person name="Glasner J."/>
            <person name="Sabat G."/>
            <person name="Splinter BonDurant S."/>
            <person name="Syed K."/>
            <person name="Yadav J."/>
            <person name="Mgbeahuruike A.C."/>
            <person name="Kovalchuk A."/>
            <person name="Asiegbu F.O."/>
            <person name="Lackner G."/>
            <person name="Hoffmeister D."/>
            <person name="Rencoret J."/>
            <person name="Gutierrez A."/>
            <person name="Sun H."/>
            <person name="Lindquist E."/>
            <person name="Barry K."/>
            <person name="Riley R."/>
            <person name="Grigoriev I.V."/>
            <person name="Henrissat B."/>
            <person name="Kues U."/>
            <person name="Berka R.M."/>
            <person name="Martinez A.T."/>
            <person name="Covert S.F."/>
            <person name="Blanchette R.A."/>
            <person name="Cullen D."/>
        </authorList>
    </citation>
    <scope>NUCLEOTIDE SEQUENCE [LARGE SCALE GENOMIC DNA]</scope>
    <source>
        <strain evidence="1 2">11061_1 CR5-6</strain>
    </source>
</reference>
<organism evidence="1 2">
    <name type="scientific">Phlebiopsis gigantea (strain 11061_1 CR5-6)</name>
    <name type="common">White-rot fungus</name>
    <name type="synonym">Peniophora gigantea</name>
    <dbReference type="NCBI Taxonomy" id="745531"/>
    <lineage>
        <taxon>Eukaryota</taxon>
        <taxon>Fungi</taxon>
        <taxon>Dikarya</taxon>
        <taxon>Basidiomycota</taxon>
        <taxon>Agaricomycotina</taxon>
        <taxon>Agaricomycetes</taxon>
        <taxon>Polyporales</taxon>
        <taxon>Phanerochaetaceae</taxon>
        <taxon>Phlebiopsis</taxon>
    </lineage>
</organism>
<evidence type="ECO:0000313" key="1">
    <source>
        <dbReference type="EMBL" id="KIP06196.1"/>
    </source>
</evidence>
<dbReference type="Proteomes" id="UP000053257">
    <property type="component" value="Unassembled WGS sequence"/>
</dbReference>
<name>A0A0C3RWW3_PHLG1</name>
<gene>
    <name evidence="1" type="ORF">PHLGIDRAFT_467805</name>
</gene>
<accession>A0A0C3RWW3</accession>
<dbReference type="HOGENOM" id="CLU_2513419_0_0_1"/>
<proteinExistence type="predicted"/>